<keyword evidence="2 6" id="KW-0812">Transmembrane</keyword>
<comment type="subcellular location">
    <subcellularLocation>
        <location evidence="1">Membrane</location>
        <topology evidence="1">Multi-pass membrane protein</topology>
    </subcellularLocation>
</comment>
<name>A0A0D2EZG2_9EURO</name>
<gene>
    <name evidence="7" type="ORF">PV05_00295</name>
</gene>
<feature type="region of interest" description="Disordered" evidence="5">
    <location>
        <begin position="377"/>
        <end position="418"/>
    </location>
</feature>
<evidence type="ECO:0000256" key="6">
    <source>
        <dbReference type="SAM" id="Phobius"/>
    </source>
</evidence>
<dbReference type="STRING" id="348802.A0A0D2EZG2"/>
<dbReference type="PANTHER" id="PTHR31465">
    <property type="entry name" value="PROTEIN RTA1-RELATED"/>
    <property type="match status" value="1"/>
</dbReference>
<dbReference type="Proteomes" id="UP000054342">
    <property type="component" value="Unassembled WGS sequence"/>
</dbReference>
<evidence type="ECO:0000256" key="4">
    <source>
        <dbReference type="ARBA" id="ARBA00023136"/>
    </source>
</evidence>
<dbReference type="AlphaFoldDB" id="A0A0D2EZG2"/>
<keyword evidence="8" id="KW-1185">Reference proteome</keyword>
<dbReference type="GeneID" id="25322203"/>
<feature type="transmembrane region" description="Helical" evidence="6">
    <location>
        <begin position="329"/>
        <end position="354"/>
    </location>
</feature>
<evidence type="ECO:0000256" key="1">
    <source>
        <dbReference type="ARBA" id="ARBA00004141"/>
    </source>
</evidence>
<organism evidence="7 8">
    <name type="scientific">Exophiala xenobiotica</name>
    <dbReference type="NCBI Taxonomy" id="348802"/>
    <lineage>
        <taxon>Eukaryota</taxon>
        <taxon>Fungi</taxon>
        <taxon>Dikarya</taxon>
        <taxon>Ascomycota</taxon>
        <taxon>Pezizomycotina</taxon>
        <taxon>Eurotiomycetes</taxon>
        <taxon>Chaetothyriomycetidae</taxon>
        <taxon>Chaetothyriales</taxon>
        <taxon>Herpotrichiellaceae</taxon>
        <taxon>Exophiala</taxon>
    </lineage>
</organism>
<dbReference type="RefSeq" id="XP_013320629.1">
    <property type="nucleotide sequence ID" value="XM_013465175.1"/>
</dbReference>
<dbReference type="PANTHER" id="PTHR31465:SF9">
    <property type="entry name" value="SPHINGOID LONG-CHAIN BASE TRANSPORTER RSB1"/>
    <property type="match status" value="1"/>
</dbReference>
<feature type="transmembrane region" description="Helical" evidence="6">
    <location>
        <begin position="137"/>
        <end position="157"/>
    </location>
</feature>
<evidence type="ECO:0000313" key="8">
    <source>
        <dbReference type="Proteomes" id="UP000054342"/>
    </source>
</evidence>
<evidence type="ECO:0000256" key="2">
    <source>
        <dbReference type="ARBA" id="ARBA00022692"/>
    </source>
</evidence>
<evidence type="ECO:0000313" key="7">
    <source>
        <dbReference type="EMBL" id="KIW60045.1"/>
    </source>
</evidence>
<feature type="transmembrane region" description="Helical" evidence="6">
    <location>
        <begin position="246"/>
        <end position="270"/>
    </location>
</feature>
<keyword evidence="3 6" id="KW-1133">Transmembrane helix</keyword>
<dbReference type="HOGENOM" id="CLU_033465_6_1_1"/>
<feature type="transmembrane region" description="Helical" evidence="6">
    <location>
        <begin position="169"/>
        <end position="196"/>
    </location>
</feature>
<dbReference type="OrthoDB" id="4521223at2759"/>
<evidence type="ECO:0008006" key="9">
    <source>
        <dbReference type="Google" id="ProtNLM"/>
    </source>
</evidence>
<proteinExistence type="predicted"/>
<protein>
    <recommendedName>
        <fullName evidence="9">RTA1 domain protein</fullName>
    </recommendedName>
</protein>
<dbReference type="InterPro" id="IPR007568">
    <property type="entry name" value="RTA1"/>
</dbReference>
<feature type="transmembrane region" description="Helical" evidence="6">
    <location>
        <begin position="290"/>
        <end position="309"/>
    </location>
</feature>
<feature type="transmembrane region" description="Helical" evidence="6">
    <location>
        <begin position="112"/>
        <end position="130"/>
    </location>
</feature>
<evidence type="ECO:0000256" key="5">
    <source>
        <dbReference type="SAM" id="MobiDB-lite"/>
    </source>
</evidence>
<dbReference type="GO" id="GO:0005886">
    <property type="term" value="C:plasma membrane"/>
    <property type="evidence" value="ECO:0007669"/>
    <property type="project" value="TreeGrafter"/>
</dbReference>
<keyword evidence="4 6" id="KW-0472">Membrane</keyword>
<dbReference type="Pfam" id="PF04479">
    <property type="entry name" value="RTA1"/>
    <property type="match status" value="1"/>
</dbReference>
<accession>A0A0D2EZG2</accession>
<sequence length="418" mass="45649">MGKAAPCHPLGQATFDSQAWHCLDGADRGFLGLLFADPETPKSIHKDGALAEAHYNVTTTNLINSSPLSSTQTDTSETQIMSNSTEIECTYATCSVKEDGMLEYIPTLPGNAAYAGVFVALLVLHIFFGVKFRTWSFLVGMTCGNILEVAGYGGRILLHHNVFEKNYFIINLVGLTIGPAFLSASIYLCLARIIYIFGEKLSLLRPRVITYIFMACDSVSLVLQSAGGAITSMADDEASNQRGVDIMIAGLWSQVASLSIFMLLCAHFAWCTVRNPHKINGETIVLRSTVKFKCFLIVATITIQIRSAFRLAELQDGFDGKLANNELLFMIFEGPMIIIAVAGLTIFHPGLVIGRDMWKAAKGKKAKDIKGPYKEVADDEDSIPMMPPDTHSRMQSYSHLGTPEPYGNGGIRGSRDQL</sequence>
<evidence type="ECO:0000256" key="3">
    <source>
        <dbReference type="ARBA" id="ARBA00022989"/>
    </source>
</evidence>
<feature type="transmembrane region" description="Helical" evidence="6">
    <location>
        <begin position="208"/>
        <end position="226"/>
    </location>
</feature>
<reference evidence="7 8" key="1">
    <citation type="submission" date="2015-01" db="EMBL/GenBank/DDBJ databases">
        <title>The Genome Sequence of Exophiala xenobiotica CBS118157.</title>
        <authorList>
            <consortium name="The Broad Institute Genomics Platform"/>
            <person name="Cuomo C."/>
            <person name="de Hoog S."/>
            <person name="Gorbushina A."/>
            <person name="Stielow B."/>
            <person name="Teixiera M."/>
            <person name="Abouelleil A."/>
            <person name="Chapman S.B."/>
            <person name="Priest M."/>
            <person name="Young S.K."/>
            <person name="Wortman J."/>
            <person name="Nusbaum C."/>
            <person name="Birren B."/>
        </authorList>
    </citation>
    <scope>NUCLEOTIDE SEQUENCE [LARGE SCALE GENOMIC DNA]</scope>
    <source>
        <strain evidence="7 8">CBS 118157</strain>
    </source>
</reference>
<dbReference type="GO" id="GO:0000324">
    <property type="term" value="C:fungal-type vacuole"/>
    <property type="evidence" value="ECO:0007669"/>
    <property type="project" value="TreeGrafter"/>
</dbReference>
<dbReference type="EMBL" id="KN847317">
    <property type="protein sequence ID" value="KIW60045.1"/>
    <property type="molecule type" value="Genomic_DNA"/>
</dbReference>